<comment type="caution">
    <text evidence="3">The sequence shown here is derived from an EMBL/GenBank/DDBJ whole genome shotgun (WGS) entry which is preliminary data.</text>
</comment>
<gene>
    <name evidence="3" type="ORF">GCM10017591_08750</name>
</gene>
<feature type="region of interest" description="Disordered" evidence="1">
    <location>
        <begin position="33"/>
        <end position="57"/>
    </location>
</feature>
<protein>
    <submittedName>
        <fullName evidence="3">Uncharacterized protein</fullName>
    </submittedName>
</protein>
<dbReference type="AlphaFoldDB" id="A0A9W6HLN3"/>
<evidence type="ECO:0000313" key="3">
    <source>
        <dbReference type="EMBL" id="GLJ94813.1"/>
    </source>
</evidence>
<feature type="transmembrane region" description="Helical" evidence="2">
    <location>
        <begin position="6"/>
        <end position="24"/>
    </location>
</feature>
<reference evidence="3" key="1">
    <citation type="journal article" date="2014" name="Int. J. Syst. Evol. Microbiol.">
        <title>Complete genome sequence of Corynebacterium casei LMG S-19264T (=DSM 44701T), isolated from a smear-ripened cheese.</title>
        <authorList>
            <consortium name="US DOE Joint Genome Institute (JGI-PGF)"/>
            <person name="Walter F."/>
            <person name="Albersmeier A."/>
            <person name="Kalinowski J."/>
            <person name="Ruckert C."/>
        </authorList>
    </citation>
    <scope>NUCLEOTIDE SEQUENCE</scope>
    <source>
        <strain evidence="3">VKM Ac-1940</strain>
    </source>
</reference>
<evidence type="ECO:0000256" key="2">
    <source>
        <dbReference type="SAM" id="Phobius"/>
    </source>
</evidence>
<feature type="compositionally biased region" description="Low complexity" evidence="1">
    <location>
        <begin position="46"/>
        <end position="57"/>
    </location>
</feature>
<dbReference type="EMBL" id="BSER01000004">
    <property type="protein sequence ID" value="GLJ94813.1"/>
    <property type="molecule type" value="Genomic_DNA"/>
</dbReference>
<feature type="compositionally biased region" description="Basic and acidic residues" evidence="1">
    <location>
        <begin position="33"/>
        <end position="45"/>
    </location>
</feature>
<reference evidence="3" key="2">
    <citation type="submission" date="2023-01" db="EMBL/GenBank/DDBJ databases">
        <authorList>
            <person name="Sun Q."/>
            <person name="Evtushenko L."/>
        </authorList>
    </citation>
    <scope>NUCLEOTIDE SEQUENCE</scope>
    <source>
        <strain evidence="3">VKM Ac-1940</strain>
    </source>
</reference>
<dbReference type="Proteomes" id="UP001142291">
    <property type="component" value="Unassembled WGS sequence"/>
</dbReference>
<keyword evidence="2" id="KW-0472">Membrane</keyword>
<accession>A0A9W6HLN3</accession>
<sequence>MLDVIYILTAFAVFAVVGLVARGVERLVPQEDASVRRGGAARRDPSPSAAATPEATR</sequence>
<keyword evidence="4" id="KW-1185">Reference proteome</keyword>
<dbReference type="RefSeq" id="WP_204962377.1">
    <property type="nucleotide sequence ID" value="NZ_BAAAUR010000003.1"/>
</dbReference>
<evidence type="ECO:0000313" key="4">
    <source>
        <dbReference type="Proteomes" id="UP001142291"/>
    </source>
</evidence>
<name>A0A9W6HLN3_9MICO</name>
<keyword evidence="2" id="KW-0812">Transmembrane</keyword>
<proteinExistence type="predicted"/>
<keyword evidence="2" id="KW-1133">Transmembrane helix</keyword>
<evidence type="ECO:0000256" key="1">
    <source>
        <dbReference type="SAM" id="MobiDB-lite"/>
    </source>
</evidence>
<organism evidence="3 4">
    <name type="scientific">Microbacterium dextranolyticum</name>
    <dbReference type="NCBI Taxonomy" id="36806"/>
    <lineage>
        <taxon>Bacteria</taxon>
        <taxon>Bacillati</taxon>
        <taxon>Actinomycetota</taxon>
        <taxon>Actinomycetes</taxon>
        <taxon>Micrococcales</taxon>
        <taxon>Microbacteriaceae</taxon>
        <taxon>Microbacterium</taxon>
    </lineage>
</organism>